<proteinExistence type="predicted"/>
<dbReference type="EMBL" id="BJZK01000035">
    <property type="protein sequence ID" value="GEO73059.1"/>
    <property type="molecule type" value="Genomic_DNA"/>
</dbReference>
<organism evidence="1 2">
    <name type="scientific">Levilactobacillus zymae</name>
    <dbReference type="NCBI Taxonomy" id="267363"/>
    <lineage>
        <taxon>Bacteria</taxon>
        <taxon>Bacillati</taxon>
        <taxon>Bacillota</taxon>
        <taxon>Bacilli</taxon>
        <taxon>Lactobacillales</taxon>
        <taxon>Lactobacillaceae</taxon>
        <taxon>Levilactobacillus</taxon>
    </lineage>
</organism>
<reference evidence="1 2" key="1">
    <citation type="submission" date="2019-07" db="EMBL/GenBank/DDBJ databases">
        <title>Whole genome shotgun sequence of Lactobacillus zymae NBRC 107157.</title>
        <authorList>
            <person name="Hosoyama A."/>
            <person name="Uohara A."/>
            <person name="Ohji S."/>
            <person name="Ichikawa N."/>
        </authorList>
    </citation>
    <scope>NUCLEOTIDE SEQUENCE [LARGE SCALE GENOMIC DNA]</scope>
    <source>
        <strain evidence="1 2">NBRC 107157</strain>
    </source>
</reference>
<gene>
    <name evidence="1" type="ORF">LZY01_22270</name>
</gene>
<accession>A0ABQ0WYR7</accession>
<evidence type="ECO:0000313" key="1">
    <source>
        <dbReference type="EMBL" id="GEO73059.1"/>
    </source>
</evidence>
<protein>
    <submittedName>
        <fullName evidence="1">Uncharacterized protein</fullName>
    </submittedName>
</protein>
<keyword evidence="2" id="KW-1185">Reference proteome</keyword>
<dbReference type="Proteomes" id="UP000321794">
    <property type="component" value="Unassembled WGS sequence"/>
</dbReference>
<evidence type="ECO:0000313" key="2">
    <source>
        <dbReference type="Proteomes" id="UP000321794"/>
    </source>
</evidence>
<sequence length="52" mass="5905">MTLLGHDANAWHLFATSAEQDVFLFQNNTKGLQVSVYQHPNGDYELGRIWAV</sequence>
<name>A0ABQ0WYR7_9LACO</name>
<comment type="caution">
    <text evidence="1">The sequence shown here is derived from an EMBL/GenBank/DDBJ whole genome shotgun (WGS) entry which is preliminary data.</text>
</comment>